<reference evidence="1" key="1">
    <citation type="submission" date="2021-06" db="EMBL/GenBank/DDBJ databases">
        <title>Comparative genomics, transcriptomics and evolutionary studies reveal genomic signatures of adaptation to plant cell wall in hemibiotrophic fungi.</title>
        <authorList>
            <consortium name="DOE Joint Genome Institute"/>
            <person name="Baroncelli R."/>
            <person name="Diaz J.F."/>
            <person name="Benocci T."/>
            <person name="Peng M."/>
            <person name="Battaglia E."/>
            <person name="Haridas S."/>
            <person name="Andreopoulos W."/>
            <person name="Labutti K."/>
            <person name="Pangilinan J."/>
            <person name="Floch G.L."/>
            <person name="Makela M.R."/>
            <person name="Henrissat B."/>
            <person name="Grigoriev I.V."/>
            <person name="Crouch J.A."/>
            <person name="De Vries R.P."/>
            <person name="Sukno S.A."/>
            <person name="Thon M.R."/>
        </authorList>
    </citation>
    <scope>NUCLEOTIDE SEQUENCE</scope>
    <source>
        <strain evidence="1">MAFF235873</strain>
    </source>
</reference>
<dbReference type="Proteomes" id="UP001232148">
    <property type="component" value="Unassembled WGS sequence"/>
</dbReference>
<gene>
    <name evidence="1" type="ORF">LX32DRAFT_211139</name>
</gene>
<evidence type="ECO:0000313" key="2">
    <source>
        <dbReference type="Proteomes" id="UP001232148"/>
    </source>
</evidence>
<keyword evidence="2" id="KW-1185">Reference proteome</keyword>
<comment type="caution">
    <text evidence="1">The sequence shown here is derived from an EMBL/GenBank/DDBJ whole genome shotgun (WGS) entry which is preliminary data.</text>
</comment>
<sequence length="87" mass="9655">MIAVEQLTYSILSLLGGFSSGQSTPEPLNQQDWEWSFNHLGNRTFVRSCYSTQMLHSVICSPAPSNSDPAMESQWEPTYSVIILVGS</sequence>
<proteinExistence type="predicted"/>
<protein>
    <submittedName>
        <fullName evidence="1">Uncharacterized protein</fullName>
    </submittedName>
</protein>
<dbReference type="AlphaFoldDB" id="A0AAD9M421"/>
<accession>A0AAD9M421</accession>
<dbReference type="EMBL" id="MU842832">
    <property type="protein sequence ID" value="KAK2032354.1"/>
    <property type="molecule type" value="Genomic_DNA"/>
</dbReference>
<organism evidence="1 2">
    <name type="scientific">Colletotrichum zoysiae</name>
    <dbReference type="NCBI Taxonomy" id="1216348"/>
    <lineage>
        <taxon>Eukaryota</taxon>
        <taxon>Fungi</taxon>
        <taxon>Dikarya</taxon>
        <taxon>Ascomycota</taxon>
        <taxon>Pezizomycotina</taxon>
        <taxon>Sordariomycetes</taxon>
        <taxon>Hypocreomycetidae</taxon>
        <taxon>Glomerellales</taxon>
        <taxon>Glomerellaceae</taxon>
        <taxon>Colletotrichum</taxon>
        <taxon>Colletotrichum graminicola species complex</taxon>
    </lineage>
</organism>
<name>A0AAD9M421_9PEZI</name>
<evidence type="ECO:0000313" key="1">
    <source>
        <dbReference type="EMBL" id="KAK2032354.1"/>
    </source>
</evidence>